<name>A0ABN7XSJ3_GIGMA</name>
<protein>
    <submittedName>
        <fullName evidence="2">20044_t:CDS:1</fullName>
    </submittedName>
</protein>
<feature type="region of interest" description="Disordered" evidence="1">
    <location>
        <begin position="1"/>
        <end position="28"/>
    </location>
</feature>
<sequence length="68" mass="7730">ESNQPLIEDQPNNYLESTNPNPIANNISKERNPKEYFSNQTDQHQSQSIFAESNSNSLILCNNEPPII</sequence>
<dbReference type="Proteomes" id="UP000789901">
    <property type="component" value="Unassembled WGS sequence"/>
</dbReference>
<organism evidence="2 3">
    <name type="scientific">Gigaspora margarita</name>
    <dbReference type="NCBI Taxonomy" id="4874"/>
    <lineage>
        <taxon>Eukaryota</taxon>
        <taxon>Fungi</taxon>
        <taxon>Fungi incertae sedis</taxon>
        <taxon>Mucoromycota</taxon>
        <taxon>Glomeromycotina</taxon>
        <taxon>Glomeromycetes</taxon>
        <taxon>Diversisporales</taxon>
        <taxon>Gigasporaceae</taxon>
        <taxon>Gigaspora</taxon>
    </lineage>
</organism>
<evidence type="ECO:0000313" key="2">
    <source>
        <dbReference type="EMBL" id="CAG8857338.1"/>
    </source>
</evidence>
<feature type="non-terminal residue" evidence="2">
    <location>
        <position position="68"/>
    </location>
</feature>
<evidence type="ECO:0000256" key="1">
    <source>
        <dbReference type="SAM" id="MobiDB-lite"/>
    </source>
</evidence>
<comment type="caution">
    <text evidence="2">The sequence shown here is derived from an EMBL/GenBank/DDBJ whole genome shotgun (WGS) entry which is preliminary data.</text>
</comment>
<feature type="compositionally biased region" description="Polar residues" evidence="1">
    <location>
        <begin position="1"/>
        <end position="27"/>
    </location>
</feature>
<evidence type="ECO:0000313" key="3">
    <source>
        <dbReference type="Proteomes" id="UP000789901"/>
    </source>
</evidence>
<feature type="non-terminal residue" evidence="2">
    <location>
        <position position="1"/>
    </location>
</feature>
<keyword evidence="3" id="KW-1185">Reference proteome</keyword>
<accession>A0ABN7XSJ3</accession>
<reference evidence="2 3" key="1">
    <citation type="submission" date="2021-06" db="EMBL/GenBank/DDBJ databases">
        <authorList>
            <person name="Kallberg Y."/>
            <person name="Tangrot J."/>
            <person name="Rosling A."/>
        </authorList>
    </citation>
    <scope>NUCLEOTIDE SEQUENCE [LARGE SCALE GENOMIC DNA]</scope>
    <source>
        <strain evidence="2 3">120-4 pot B 10/14</strain>
    </source>
</reference>
<dbReference type="EMBL" id="CAJVQB010169699">
    <property type="protein sequence ID" value="CAG8857338.1"/>
    <property type="molecule type" value="Genomic_DNA"/>
</dbReference>
<gene>
    <name evidence="2" type="ORF">GMARGA_LOCUS46159</name>
</gene>
<proteinExistence type="predicted"/>